<evidence type="ECO:0000256" key="1">
    <source>
        <dbReference type="SAM" id="Coils"/>
    </source>
</evidence>
<dbReference type="EMBL" id="JXTI01000073">
    <property type="protein sequence ID" value="KWX13333.1"/>
    <property type="molecule type" value="Genomic_DNA"/>
</dbReference>
<reference evidence="2 3" key="1">
    <citation type="journal article" date="2015" name="Mol. Biochem. Parasitol.">
        <title>Identification of polymorphic genes for use in assemblage B genotyping assays through comparative genomics of multiple assemblage B Giardia duodenalis isolates.</title>
        <authorList>
            <person name="Wielinga C."/>
            <person name="Thompson R.C."/>
            <person name="Monis P."/>
            <person name="Ryan U."/>
        </authorList>
    </citation>
    <scope>NUCLEOTIDE SEQUENCE [LARGE SCALE GENOMIC DNA]</scope>
    <source>
        <strain evidence="2 3">BAH15c1</strain>
    </source>
</reference>
<dbReference type="VEuPathDB" id="GiardiaDB:QR46_2671"/>
<feature type="coiled-coil region" evidence="1">
    <location>
        <begin position="131"/>
        <end position="158"/>
    </location>
</feature>
<protein>
    <submittedName>
        <fullName evidence="2">Uncharacterized protein</fullName>
    </submittedName>
</protein>
<organism evidence="2 3">
    <name type="scientific">Giardia duodenalis assemblage B</name>
    <dbReference type="NCBI Taxonomy" id="1394984"/>
    <lineage>
        <taxon>Eukaryota</taxon>
        <taxon>Metamonada</taxon>
        <taxon>Diplomonadida</taxon>
        <taxon>Hexamitidae</taxon>
        <taxon>Giardiinae</taxon>
        <taxon>Giardia</taxon>
    </lineage>
</organism>
<comment type="caution">
    <text evidence="2">The sequence shown here is derived from an EMBL/GenBank/DDBJ whole genome shotgun (WGS) entry which is preliminary data.</text>
</comment>
<gene>
    <name evidence="2" type="ORF">QR46_2671</name>
</gene>
<keyword evidence="1" id="KW-0175">Coiled coil</keyword>
<evidence type="ECO:0000313" key="3">
    <source>
        <dbReference type="Proteomes" id="UP000070089"/>
    </source>
</evidence>
<name>A0A132NTB9_GIAIN</name>
<accession>A0A132NTB9</accession>
<dbReference type="AlphaFoldDB" id="A0A132NTB9"/>
<sequence length="276" mass="31133">MENSTNPTNVSIPDEVRSVEEKYSLATETYDTMDGSTYAIDPSIAVSIHCGPTVDRATCTGELDCLPFLRGTTVVVQTEIALHTKSQCQMYIPVIKQYAKSIAKGTYGYSGSSSYEDAELLADPVKLSYDVDVLKRQNEEFLRRIIELQAELDKHARTIYHLSLEKQRLVAIEEDLRAQLRQVSEGGNNALSMPQKAACESSEFVLRDINGDVLFDERLLPPDSETLLHVVKECDRVVTYHIFTDIDEFLSLRKHQIHSRNVKLQIGPSCLHPNIW</sequence>
<evidence type="ECO:0000313" key="2">
    <source>
        <dbReference type="EMBL" id="KWX13333.1"/>
    </source>
</evidence>
<dbReference type="OrthoDB" id="10255075at2759"/>
<dbReference type="Proteomes" id="UP000070089">
    <property type="component" value="Unassembled WGS sequence"/>
</dbReference>
<proteinExistence type="predicted"/>